<name>A0AAV4XEV6_CAEEX</name>
<dbReference type="Proteomes" id="UP001054945">
    <property type="component" value="Unassembled WGS sequence"/>
</dbReference>
<protein>
    <submittedName>
        <fullName evidence="1">Uncharacterized protein</fullName>
    </submittedName>
</protein>
<dbReference type="AlphaFoldDB" id="A0AAV4XEV6"/>
<evidence type="ECO:0000313" key="1">
    <source>
        <dbReference type="EMBL" id="GIY93757.1"/>
    </source>
</evidence>
<dbReference type="EMBL" id="BPLR01000300">
    <property type="protein sequence ID" value="GIY93757.1"/>
    <property type="molecule type" value="Genomic_DNA"/>
</dbReference>
<evidence type="ECO:0000313" key="2">
    <source>
        <dbReference type="Proteomes" id="UP001054945"/>
    </source>
</evidence>
<gene>
    <name evidence="1" type="ORF">CEXT_740831</name>
</gene>
<reference evidence="1 2" key="1">
    <citation type="submission" date="2021-06" db="EMBL/GenBank/DDBJ databases">
        <title>Caerostris extrusa draft genome.</title>
        <authorList>
            <person name="Kono N."/>
            <person name="Arakawa K."/>
        </authorList>
    </citation>
    <scope>NUCLEOTIDE SEQUENCE [LARGE SCALE GENOMIC DNA]</scope>
</reference>
<organism evidence="1 2">
    <name type="scientific">Caerostris extrusa</name>
    <name type="common">Bark spider</name>
    <name type="synonym">Caerostris bankana</name>
    <dbReference type="NCBI Taxonomy" id="172846"/>
    <lineage>
        <taxon>Eukaryota</taxon>
        <taxon>Metazoa</taxon>
        <taxon>Ecdysozoa</taxon>
        <taxon>Arthropoda</taxon>
        <taxon>Chelicerata</taxon>
        <taxon>Arachnida</taxon>
        <taxon>Araneae</taxon>
        <taxon>Araneomorphae</taxon>
        <taxon>Entelegynae</taxon>
        <taxon>Araneoidea</taxon>
        <taxon>Araneidae</taxon>
        <taxon>Caerostris</taxon>
    </lineage>
</organism>
<accession>A0AAV4XEV6</accession>
<comment type="caution">
    <text evidence="1">The sequence shown here is derived from an EMBL/GenBank/DDBJ whole genome shotgun (WGS) entry which is preliminary data.</text>
</comment>
<sequence length="83" mass="9689">MKNTIVITIPKYHVFDWVSFAKDSEDSKLSRGTFYTVSTHLVPQQCETNTSSSFIHGVFTLFLRSMDVFSYTNPSRVYKYTYK</sequence>
<proteinExistence type="predicted"/>
<keyword evidence="2" id="KW-1185">Reference proteome</keyword>